<dbReference type="CDD" id="cd00254">
    <property type="entry name" value="LT-like"/>
    <property type="match status" value="1"/>
</dbReference>
<evidence type="ECO:0000256" key="2">
    <source>
        <dbReference type="ARBA" id="ARBA00009387"/>
    </source>
</evidence>
<comment type="similarity">
    <text evidence="1">Belongs to the transglycosylase Slt family.</text>
</comment>
<dbReference type="SUPFAM" id="SSF53955">
    <property type="entry name" value="Lysozyme-like"/>
    <property type="match status" value="1"/>
</dbReference>
<protein>
    <submittedName>
        <fullName evidence="5">Sporulation related domain-containing protein</fullName>
    </submittedName>
</protein>
<gene>
    <name evidence="5" type="ORF">SAMN05421538_10858</name>
</gene>
<evidence type="ECO:0000313" key="6">
    <source>
        <dbReference type="Proteomes" id="UP000199344"/>
    </source>
</evidence>
<feature type="chain" id="PRO_5011763952" evidence="3">
    <location>
        <begin position="25"/>
        <end position="313"/>
    </location>
</feature>
<dbReference type="PANTHER" id="PTHR37423">
    <property type="entry name" value="SOLUBLE LYTIC MUREIN TRANSGLYCOSYLASE-RELATED"/>
    <property type="match status" value="1"/>
</dbReference>
<comment type="similarity">
    <text evidence="2">Belongs to the virb1 family.</text>
</comment>
<proteinExistence type="inferred from homology"/>
<dbReference type="InterPro" id="IPR023346">
    <property type="entry name" value="Lysozyme-like_dom_sf"/>
</dbReference>
<evidence type="ECO:0000256" key="3">
    <source>
        <dbReference type="SAM" id="SignalP"/>
    </source>
</evidence>
<keyword evidence="6" id="KW-1185">Reference proteome</keyword>
<feature type="domain" description="Transglycosylase SLT" evidence="4">
    <location>
        <begin position="65"/>
        <end position="162"/>
    </location>
</feature>
<accession>A0A1G7E312</accession>
<dbReference type="PANTHER" id="PTHR37423:SF2">
    <property type="entry name" value="MEMBRANE-BOUND LYTIC MUREIN TRANSGLYCOSYLASE C"/>
    <property type="match status" value="1"/>
</dbReference>
<name>A0A1G7E312_9RHOB</name>
<dbReference type="InterPro" id="IPR008258">
    <property type="entry name" value="Transglycosylase_SLT_dom_1"/>
</dbReference>
<evidence type="ECO:0000313" key="5">
    <source>
        <dbReference type="EMBL" id="SDE57745.1"/>
    </source>
</evidence>
<sequence>MQRVVTAVLAASVGLASMTVPVSARPAVDAVEGRAPAKEIEDRRCTADGVYCIRVETYVADVCRNIERAASREGLDKNFLARLLWKESRFEPSAISPVGAEGIAQFMPGTAEIVGLHDPFNPAEAIQVSANYLRRLRDFFGSIGLAAVAYNGGENRAARFLSAGGTLPYETQDYVEAITGFNAWRWREDPPGPDKLDLRLDGDTPFLEACTRLAGNRKLKEFSTAGQGEPPSPWGVILASHPTRNGLQGQVNRLNRALGPILGGKRVSYVRRPLRKGTRQVYTAQVGWNSRGEANRFCQKAKVVGLRCIVLRN</sequence>
<dbReference type="Proteomes" id="UP000199344">
    <property type="component" value="Unassembled WGS sequence"/>
</dbReference>
<dbReference type="EMBL" id="FNAH01000008">
    <property type="protein sequence ID" value="SDE57745.1"/>
    <property type="molecule type" value="Genomic_DNA"/>
</dbReference>
<keyword evidence="3" id="KW-0732">Signal</keyword>
<dbReference type="Gene3D" id="1.10.530.10">
    <property type="match status" value="1"/>
</dbReference>
<reference evidence="5 6" key="1">
    <citation type="submission" date="2016-10" db="EMBL/GenBank/DDBJ databases">
        <authorList>
            <person name="de Groot N.N."/>
        </authorList>
    </citation>
    <scope>NUCLEOTIDE SEQUENCE [LARGE SCALE GENOMIC DNA]</scope>
    <source>
        <strain evidence="5 6">DSM 22220</strain>
    </source>
</reference>
<feature type="signal peptide" evidence="3">
    <location>
        <begin position="1"/>
        <end position="24"/>
    </location>
</feature>
<dbReference type="STRING" id="591205.SAMN05421538_10858"/>
<dbReference type="OrthoDB" id="9815002at2"/>
<dbReference type="AlphaFoldDB" id="A0A1G7E312"/>
<organism evidence="5 6">
    <name type="scientific">Paracoccus isoporae</name>
    <dbReference type="NCBI Taxonomy" id="591205"/>
    <lineage>
        <taxon>Bacteria</taxon>
        <taxon>Pseudomonadati</taxon>
        <taxon>Pseudomonadota</taxon>
        <taxon>Alphaproteobacteria</taxon>
        <taxon>Rhodobacterales</taxon>
        <taxon>Paracoccaceae</taxon>
        <taxon>Paracoccus</taxon>
    </lineage>
</organism>
<dbReference type="Pfam" id="PF01464">
    <property type="entry name" value="SLT"/>
    <property type="match status" value="1"/>
</dbReference>
<evidence type="ECO:0000259" key="4">
    <source>
        <dbReference type="Pfam" id="PF01464"/>
    </source>
</evidence>
<evidence type="ECO:0000256" key="1">
    <source>
        <dbReference type="ARBA" id="ARBA00007734"/>
    </source>
</evidence>